<evidence type="ECO:0000256" key="2">
    <source>
        <dbReference type="SAM" id="Phobius"/>
    </source>
</evidence>
<reference evidence="3 4" key="2">
    <citation type="submission" date="2019-10" db="EMBL/GenBank/DDBJ databases">
        <title>Thermopilla bonchosmolovskayae gen. nov., sp. nov., a moderately thermophilic Chloroflexi bacterium from a Chukotka hot spring (Arctic, Russia), representing a novel classis Thermopillaia, which include previously uncultivated lineage OLB14.</title>
        <authorList>
            <person name="Kochetkova T.V."/>
            <person name="Zayulina K.S."/>
            <person name="Zhigarkov V.S."/>
            <person name="Minaev N.V."/>
            <person name="Novikov A."/>
            <person name="Toshchakov S.V."/>
            <person name="Elcheninov A.G."/>
            <person name="Kublanov I.V."/>
        </authorList>
    </citation>
    <scope>NUCLEOTIDE SEQUENCE [LARGE SCALE GENOMIC DNA]</scope>
    <source>
        <strain evidence="3 4">3753O</strain>
    </source>
</reference>
<dbReference type="RefSeq" id="WP_158066049.1">
    <property type="nucleotide sequence ID" value="NZ_CP042829.1"/>
</dbReference>
<dbReference type="Proteomes" id="UP000326331">
    <property type="component" value="Chromosome"/>
</dbReference>
<name>A0ABX6BYR2_9CHLR</name>
<dbReference type="Pfam" id="PF04977">
    <property type="entry name" value="DivIC"/>
    <property type="match status" value="1"/>
</dbReference>
<keyword evidence="4" id="KW-1185">Reference proteome</keyword>
<keyword evidence="2" id="KW-0812">Transmembrane</keyword>
<evidence type="ECO:0008006" key="5">
    <source>
        <dbReference type="Google" id="ProtNLM"/>
    </source>
</evidence>
<accession>A0ABX6BYR2</accession>
<dbReference type="InterPro" id="IPR007060">
    <property type="entry name" value="FtsL/DivIC"/>
</dbReference>
<gene>
    <name evidence="3" type="ORF">Tbon_01970</name>
</gene>
<keyword evidence="2" id="KW-1133">Transmembrane helix</keyword>
<organism evidence="3 4">
    <name type="scientific">Tepidiforma bonchosmolovskayae</name>
    <dbReference type="NCBI Taxonomy" id="2601677"/>
    <lineage>
        <taxon>Bacteria</taxon>
        <taxon>Bacillati</taxon>
        <taxon>Chloroflexota</taxon>
        <taxon>Tepidiformia</taxon>
        <taxon>Tepidiformales</taxon>
        <taxon>Tepidiformaceae</taxon>
        <taxon>Tepidiforma</taxon>
    </lineage>
</organism>
<feature type="transmembrane region" description="Helical" evidence="2">
    <location>
        <begin position="24"/>
        <end position="44"/>
    </location>
</feature>
<feature type="coiled-coil region" evidence="1">
    <location>
        <begin position="56"/>
        <end position="83"/>
    </location>
</feature>
<protein>
    <recommendedName>
        <fullName evidence="5">Septum formation initiator family protein</fullName>
    </recommendedName>
</protein>
<proteinExistence type="predicted"/>
<evidence type="ECO:0000256" key="1">
    <source>
        <dbReference type="SAM" id="Coils"/>
    </source>
</evidence>
<reference evidence="3 4" key="1">
    <citation type="submission" date="2019-08" db="EMBL/GenBank/DDBJ databases">
        <authorList>
            <person name="Toschakov S.V."/>
        </authorList>
    </citation>
    <scope>NUCLEOTIDE SEQUENCE [LARGE SCALE GENOMIC DNA]</scope>
    <source>
        <strain evidence="3 4">3753O</strain>
    </source>
</reference>
<keyword evidence="1" id="KW-0175">Coiled coil</keyword>
<sequence length="144" mass="15804">MAAINHPLGGIGRPLGVPVRGLRINWGLIAALAFLLFAALLPVLQNSFVTSQGFDIQASQRQQARLRAEISLLEADVARLTSQARIERRAQEIGMVRASDPIYVTVQEPGPAPAKLPAEYLPAPEPKPAPAEPWWKSLLSWRPW</sequence>
<evidence type="ECO:0000313" key="4">
    <source>
        <dbReference type="Proteomes" id="UP000326331"/>
    </source>
</evidence>
<evidence type="ECO:0000313" key="3">
    <source>
        <dbReference type="EMBL" id="QFG02112.1"/>
    </source>
</evidence>
<dbReference type="EMBL" id="CP042829">
    <property type="protein sequence ID" value="QFG02112.1"/>
    <property type="molecule type" value="Genomic_DNA"/>
</dbReference>
<keyword evidence="2" id="KW-0472">Membrane</keyword>